<name>A0A8B7XNC7_ACAPL</name>
<protein>
    <submittedName>
        <fullName evidence="4">Myophilin-like</fullName>
    </submittedName>
</protein>
<dbReference type="PRINTS" id="PR00888">
    <property type="entry name" value="SM22CALPONIN"/>
</dbReference>
<gene>
    <name evidence="4" type="primary">LOC110974390</name>
</gene>
<dbReference type="RefSeq" id="XP_022081682.1">
    <property type="nucleotide sequence ID" value="XM_022225990.1"/>
</dbReference>
<dbReference type="SMART" id="SM00033">
    <property type="entry name" value="CH"/>
    <property type="match status" value="1"/>
</dbReference>
<dbReference type="Pfam" id="PF00307">
    <property type="entry name" value="CH"/>
    <property type="match status" value="1"/>
</dbReference>
<dbReference type="InterPro" id="IPR036872">
    <property type="entry name" value="CH_dom_sf"/>
</dbReference>
<keyword evidence="3" id="KW-1185">Reference proteome</keyword>
<dbReference type="PROSITE" id="PS50021">
    <property type="entry name" value="CH"/>
    <property type="match status" value="1"/>
</dbReference>
<evidence type="ECO:0000256" key="1">
    <source>
        <dbReference type="ARBA" id="ARBA00009631"/>
    </source>
</evidence>
<dbReference type="Pfam" id="PF00402">
    <property type="entry name" value="Calponin"/>
    <property type="match status" value="2"/>
</dbReference>
<dbReference type="InterPro" id="IPR000557">
    <property type="entry name" value="Calponin_repeat"/>
</dbReference>
<evidence type="ECO:0000313" key="4">
    <source>
        <dbReference type="RefSeq" id="XP_022081682.1"/>
    </source>
</evidence>
<comment type="similarity">
    <text evidence="1">Belongs to the calponin family.</text>
</comment>
<dbReference type="PANTHER" id="PTHR47385:SF14">
    <property type="entry name" value="TRANSGELIN"/>
    <property type="match status" value="1"/>
</dbReference>
<dbReference type="InterPro" id="IPR001715">
    <property type="entry name" value="CH_dom"/>
</dbReference>
<dbReference type="GO" id="GO:0015629">
    <property type="term" value="C:actin cytoskeleton"/>
    <property type="evidence" value="ECO:0007669"/>
    <property type="project" value="TreeGrafter"/>
</dbReference>
<dbReference type="Gene3D" id="1.10.418.10">
    <property type="entry name" value="Calponin-like domain"/>
    <property type="match status" value="1"/>
</dbReference>
<dbReference type="AlphaFoldDB" id="A0A8B7XNC7"/>
<dbReference type="PANTHER" id="PTHR47385">
    <property type="entry name" value="CALPONIN"/>
    <property type="match status" value="1"/>
</dbReference>
<dbReference type="InterPro" id="IPR050606">
    <property type="entry name" value="Calponin-like"/>
</dbReference>
<dbReference type="GO" id="GO:0007015">
    <property type="term" value="P:actin filament organization"/>
    <property type="evidence" value="ECO:0007669"/>
    <property type="project" value="TreeGrafter"/>
</dbReference>
<dbReference type="GO" id="GO:0051015">
    <property type="term" value="F:actin filament binding"/>
    <property type="evidence" value="ECO:0007669"/>
    <property type="project" value="TreeGrafter"/>
</dbReference>
<reference evidence="4" key="1">
    <citation type="submission" date="2025-08" db="UniProtKB">
        <authorList>
            <consortium name="RefSeq"/>
        </authorList>
    </citation>
    <scope>IDENTIFICATION</scope>
</reference>
<evidence type="ECO:0000313" key="3">
    <source>
        <dbReference type="Proteomes" id="UP000694845"/>
    </source>
</evidence>
<dbReference type="OrthoDB" id="21595at2759"/>
<dbReference type="Proteomes" id="UP000694845">
    <property type="component" value="Unplaced"/>
</dbReference>
<evidence type="ECO:0000259" key="2">
    <source>
        <dbReference type="PROSITE" id="PS50021"/>
    </source>
</evidence>
<proteinExistence type="inferred from homology"/>
<dbReference type="OMA" id="DAGKHIH"/>
<sequence length="247" mass="27467">MANVGPAYGDMLARKKKIEGKRDAQQEHDMMIFIQERTGSNDIDVDNIECLKDGKILCELINGIIDNKVKCDQGNAPFKMRANVESFIEGCKRFGLKEQELFQVNDLFEGKNLPQFTQCIYAIGRKLQMDPCYCGPILGPKQAAENKRHFSQEQLDAGKHIHSLQMGSNKGATQAGQNFGAPRQIILQMDPCYCGPILGPKQACGEKREWTQEQLDAGKHIHSLQMGSNKGATQAGQNFGAPRQIIN</sequence>
<dbReference type="InterPro" id="IPR003096">
    <property type="entry name" value="SM22_calponin"/>
</dbReference>
<dbReference type="SUPFAM" id="SSF47576">
    <property type="entry name" value="Calponin-homology domain, CH-domain"/>
    <property type="match status" value="1"/>
</dbReference>
<organism evidence="3 4">
    <name type="scientific">Acanthaster planci</name>
    <name type="common">Crown-of-thorns starfish</name>
    <dbReference type="NCBI Taxonomy" id="133434"/>
    <lineage>
        <taxon>Eukaryota</taxon>
        <taxon>Metazoa</taxon>
        <taxon>Echinodermata</taxon>
        <taxon>Eleutherozoa</taxon>
        <taxon>Asterozoa</taxon>
        <taxon>Asteroidea</taxon>
        <taxon>Valvatacea</taxon>
        <taxon>Valvatida</taxon>
        <taxon>Acanthasteridae</taxon>
        <taxon>Acanthaster</taxon>
    </lineage>
</organism>
<accession>A0A8B7XNC7</accession>
<dbReference type="PROSITE" id="PS51122">
    <property type="entry name" value="CALPONIN_2"/>
    <property type="match status" value="2"/>
</dbReference>
<dbReference type="GeneID" id="110974390"/>
<feature type="domain" description="Calponin-homology (CH)" evidence="2">
    <location>
        <begin position="24"/>
        <end position="128"/>
    </location>
</feature>
<dbReference type="KEGG" id="aplc:110974390"/>